<gene>
    <name evidence="3" type="ORF">SAMN05421770_102143</name>
</gene>
<reference evidence="3 4" key="1">
    <citation type="submission" date="2017-06" db="EMBL/GenBank/DDBJ databases">
        <authorList>
            <person name="Kim H.J."/>
            <person name="Triplett B.A."/>
        </authorList>
    </citation>
    <scope>NUCLEOTIDE SEQUENCE [LARGE SCALE GENOMIC DNA]</scope>
    <source>
        <strain evidence="3 4">DSM 18704</strain>
    </source>
</reference>
<keyword evidence="2" id="KW-0732">Signal</keyword>
<evidence type="ECO:0000313" key="3">
    <source>
        <dbReference type="EMBL" id="SNS74200.1"/>
    </source>
</evidence>
<protein>
    <submittedName>
        <fullName evidence="3">Tetratricopeptide repeat-containing protein</fullName>
    </submittedName>
</protein>
<feature type="region of interest" description="Disordered" evidence="1">
    <location>
        <begin position="314"/>
        <end position="336"/>
    </location>
</feature>
<evidence type="ECO:0000313" key="4">
    <source>
        <dbReference type="Proteomes" id="UP000198356"/>
    </source>
</evidence>
<sequence length="336" mass="35513">MRPRLPANAFAGLSFVVLGALPLHADTAAANAALLHGRVDEATAMLKSELASNPSNATAHLLLCRAAYAQDQADAAVDECRKAVAGEPSSSDAQMWLGRALGLKTTHSSLFSQMGLAKQVRTAFERAVQLSPSNVHAASDLGEFYIHAPGMVGGGADKARSLAASLQQYSPARSHRLLAQLAQKNGDMTTAENEFKAAIDSGKTAETYIDLAIFYQQTKRTDQILPTINKALAADRTHGPAEVDAASILTKSGLAPQIAQKALRDYLRSDAQTDETPAFKVHTQLGDLLKSKDPEGARREYQAALALASGYGPARKGLQSLPAEPQPSASTSKGTR</sequence>
<dbReference type="Proteomes" id="UP000198356">
    <property type="component" value="Unassembled WGS sequence"/>
</dbReference>
<dbReference type="InterPro" id="IPR011990">
    <property type="entry name" value="TPR-like_helical_dom_sf"/>
</dbReference>
<dbReference type="SUPFAM" id="SSF48452">
    <property type="entry name" value="TPR-like"/>
    <property type="match status" value="2"/>
</dbReference>
<proteinExistence type="predicted"/>
<dbReference type="OrthoDB" id="192575at2"/>
<feature type="chain" id="PRO_5011991941" evidence="2">
    <location>
        <begin position="26"/>
        <end position="336"/>
    </location>
</feature>
<feature type="compositionally biased region" description="Polar residues" evidence="1">
    <location>
        <begin position="327"/>
        <end position="336"/>
    </location>
</feature>
<dbReference type="Pfam" id="PF14559">
    <property type="entry name" value="TPR_19"/>
    <property type="match status" value="1"/>
</dbReference>
<accession>A0A239GYJ6</accession>
<evidence type="ECO:0000256" key="2">
    <source>
        <dbReference type="SAM" id="SignalP"/>
    </source>
</evidence>
<name>A0A239GYJ6_9BACT</name>
<feature type="signal peptide" evidence="2">
    <location>
        <begin position="1"/>
        <end position="25"/>
    </location>
</feature>
<dbReference type="EMBL" id="FZOU01000002">
    <property type="protein sequence ID" value="SNS74200.1"/>
    <property type="molecule type" value="Genomic_DNA"/>
</dbReference>
<keyword evidence="4" id="KW-1185">Reference proteome</keyword>
<evidence type="ECO:0000256" key="1">
    <source>
        <dbReference type="SAM" id="MobiDB-lite"/>
    </source>
</evidence>
<dbReference type="Gene3D" id="1.25.40.10">
    <property type="entry name" value="Tetratricopeptide repeat domain"/>
    <property type="match status" value="2"/>
</dbReference>
<dbReference type="RefSeq" id="WP_089407663.1">
    <property type="nucleotide sequence ID" value="NZ_FZOU01000002.1"/>
</dbReference>
<organism evidence="3 4">
    <name type="scientific">Granulicella rosea</name>
    <dbReference type="NCBI Taxonomy" id="474952"/>
    <lineage>
        <taxon>Bacteria</taxon>
        <taxon>Pseudomonadati</taxon>
        <taxon>Acidobacteriota</taxon>
        <taxon>Terriglobia</taxon>
        <taxon>Terriglobales</taxon>
        <taxon>Acidobacteriaceae</taxon>
        <taxon>Granulicella</taxon>
    </lineage>
</organism>
<dbReference type="AlphaFoldDB" id="A0A239GYJ6"/>